<keyword evidence="5" id="KW-0732">Signal</keyword>
<comment type="cofactor">
    <cofactor evidence="1 4">
        <name>Mg(2+)</name>
        <dbReference type="ChEBI" id="CHEBI:18420"/>
    </cofactor>
</comment>
<feature type="chain" id="PRO_5045280830" description="Terpene synthase" evidence="5">
    <location>
        <begin position="26"/>
        <end position="281"/>
    </location>
</feature>
<dbReference type="SFLD" id="SFLDS00005">
    <property type="entry name" value="Isoprenoid_Synthase_Type_I"/>
    <property type="match status" value="1"/>
</dbReference>
<evidence type="ECO:0000256" key="5">
    <source>
        <dbReference type="SAM" id="SignalP"/>
    </source>
</evidence>
<evidence type="ECO:0000256" key="3">
    <source>
        <dbReference type="ARBA" id="ARBA00022842"/>
    </source>
</evidence>
<dbReference type="PANTHER" id="PTHR35201:SF4">
    <property type="entry name" value="BETA-PINACENE SYNTHASE-RELATED"/>
    <property type="match status" value="1"/>
</dbReference>
<feature type="signal peptide" evidence="5">
    <location>
        <begin position="1"/>
        <end position="25"/>
    </location>
</feature>
<dbReference type="Proteomes" id="UP001590950">
    <property type="component" value="Unassembled WGS sequence"/>
</dbReference>
<accession>A0ABR4AGA2</accession>
<keyword evidence="4" id="KW-0479">Metal-binding</keyword>
<keyword evidence="7" id="KW-1185">Reference proteome</keyword>
<comment type="caution">
    <text evidence="6">The sequence shown here is derived from an EMBL/GenBank/DDBJ whole genome shotgun (WGS) entry which is preliminary data.</text>
</comment>
<dbReference type="EC" id="4.2.3.-" evidence="4"/>
<proteinExistence type="inferred from homology"/>
<protein>
    <recommendedName>
        <fullName evidence="4">Terpene synthase</fullName>
        <ecNumber evidence="4">4.2.3.-</ecNumber>
    </recommendedName>
</protein>
<sequence>MWSPRANFDNLAVLLFILIWLFTWDDDIEEKGGSVHDSLNAADVRREETLQYVTYSLGFKVPESYNVSTSALVVGFESIGNTLCKAFTVEQRQRFLHNTKVYIQASRIEQELRLCGMIPTIEEYWKYRTDTSAVDVTTSVTELLKKTNMPQYIFDDADMKHVWRETNIMISASNDMFSVKKEMRNGQIDNLITLLCFNRNIQAQEAMDEVRTIVRSARARFIMAAERLTSRYAEDTVVGKQVREFIEDCKYNTTGNLMFSLVSKRYGLADSRRGDSVVFTL</sequence>
<evidence type="ECO:0000256" key="2">
    <source>
        <dbReference type="ARBA" id="ARBA00006333"/>
    </source>
</evidence>
<dbReference type="InterPro" id="IPR008949">
    <property type="entry name" value="Isoprenoid_synthase_dom_sf"/>
</dbReference>
<dbReference type="InterPro" id="IPR034686">
    <property type="entry name" value="Terpene_cyclase-like_2"/>
</dbReference>
<dbReference type="SFLD" id="SFLDG01020">
    <property type="entry name" value="Terpene_Cyclase_Like_2"/>
    <property type="match status" value="1"/>
</dbReference>
<evidence type="ECO:0000256" key="1">
    <source>
        <dbReference type="ARBA" id="ARBA00001946"/>
    </source>
</evidence>
<dbReference type="SUPFAM" id="SSF48576">
    <property type="entry name" value="Terpenoid synthases"/>
    <property type="match status" value="1"/>
</dbReference>
<keyword evidence="4" id="KW-0456">Lyase</keyword>
<name>A0ABR4AGA2_9LECA</name>
<keyword evidence="3 4" id="KW-0460">Magnesium</keyword>
<comment type="similarity">
    <text evidence="2 4">Belongs to the terpene synthase family.</text>
</comment>
<reference evidence="6 7" key="1">
    <citation type="submission" date="2024-09" db="EMBL/GenBank/DDBJ databases">
        <title>Rethinking Asexuality: The Enigmatic Case of Functional Sexual Genes in Lepraria (Stereocaulaceae).</title>
        <authorList>
            <person name="Doellman M."/>
            <person name="Sun Y."/>
            <person name="Barcenas-Pena A."/>
            <person name="Lumbsch H.T."/>
            <person name="Grewe F."/>
        </authorList>
    </citation>
    <scope>NUCLEOTIDE SEQUENCE [LARGE SCALE GENOMIC DNA]</scope>
    <source>
        <strain evidence="6 7">Mercado 3170</strain>
    </source>
</reference>
<dbReference type="Gene3D" id="1.10.600.10">
    <property type="entry name" value="Farnesyl Diphosphate Synthase"/>
    <property type="match status" value="1"/>
</dbReference>
<organism evidence="6 7">
    <name type="scientific">Stereocaulon virgatum</name>
    <dbReference type="NCBI Taxonomy" id="373712"/>
    <lineage>
        <taxon>Eukaryota</taxon>
        <taxon>Fungi</taxon>
        <taxon>Dikarya</taxon>
        <taxon>Ascomycota</taxon>
        <taxon>Pezizomycotina</taxon>
        <taxon>Lecanoromycetes</taxon>
        <taxon>OSLEUM clade</taxon>
        <taxon>Lecanoromycetidae</taxon>
        <taxon>Lecanorales</taxon>
        <taxon>Lecanorineae</taxon>
        <taxon>Stereocaulaceae</taxon>
        <taxon>Stereocaulon</taxon>
    </lineage>
</organism>
<gene>
    <name evidence="6" type="ORF">N7G274_002609</name>
</gene>
<dbReference type="EMBL" id="JBEFKJ010000008">
    <property type="protein sequence ID" value="KAL2044834.1"/>
    <property type="molecule type" value="Genomic_DNA"/>
</dbReference>
<evidence type="ECO:0000313" key="7">
    <source>
        <dbReference type="Proteomes" id="UP001590950"/>
    </source>
</evidence>
<dbReference type="PANTHER" id="PTHR35201">
    <property type="entry name" value="TERPENE SYNTHASE"/>
    <property type="match status" value="1"/>
</dbReference>
<evidence type="ECO:0000313" key="6">
    <source>
        <dbReference type="EMBL" id="KAL2044834.1"/>
    </source>
</evidence>
<dbReference type="Pfam" id="PF19086">
    <property type="entry name" value="Terpene_syn_C_2"/>
    <property type="match status" value="1"/>
</dbReference>
<evidence type="ECO:0000256" key="4">
    <source>
        <dbReference type="RuleBase" id="RU366034"/>
    </source>
</evidence>